<keyword evidence="2" id="KW-1185">Reference proteome</keyword>
<gene>
    <name evidence="1" type="ORF">ATO8_18060</name>
</gene>
<proteinExistence type="predicted"/>
<evidence type="ECO:0000313" key="2">
    <source>
        <dbReference type="Proteomes" id="UP000019063"/>
    </source>
</evidence>
<dbReference type="AlphaFoldDB" id="W4HEU6"/>
<reference evidence="1 2" key="1">
    <citation type="journal article" date="2014" name="Antonie Van Leeuwenhoek">
        <title>Roseivivax atlanticus sp. nov., isolated from surface seawater of the Atlantic Ocean.</title>
        <authorList>
            <person name="Li G."/>
            <person name="Lai Q."/>
            <person name="Liu X."/>
            <person name="Sun F."/>
            <person name="Shao Z."/>
        </authorList>
    </citation>
    <scope>NUCLEOTIDE SEQUENCE [LARGE SCALE GENOMIC DNA]</scope>
    <source>
        <strain evidence="1 2">22II-s10s</strain>
    </source>
</reference>
<protein>
    <recommendedName>
        <fullName evidence="3">Antitoxin Xre/MbcA/ParS-like toxin-binding domain-containing protein</fullName>
    </recommendedName>
</protein>
<organism evidence="1 2">
    <name type="scientific">Roseivivax marinus</name>
    <dbReference type="NCBI Taxonomy" id="1379903"/>
    <lineage>
        <taxon>Bacteria</taxon>
        <taxon>Pseudomonadati</taxon>
        <taxon>Pseudomonadota</taxon>
        <taxon>Alphaproteobacteria</taxon>
        <taxon>Rhodobacterales</taxon>
        <taxon>Roseobacteraceae</taxon>
        <taxon>Roseivivax</taxon>
    </lineage>
</organism>
<dbReference type="EMBL" id="AQQW01000014">
    <property type="protein sequence ID" value="ETW11234.1"/>
    <property type="molecule type" value="Genomic_DNA"/>
</dbReference>
<name>W4HEU6_9RHOB</name>
<evidence type="ECO:0000313" key="1">
    <source>
        <dbReference type="EMBL" id="ETW11234.1"/>
    </source>
</evidence>
<sequence>MVDDMDDDSSTEARGLQRSRCTVVDGVPYLDPEQLAAEYATSAGSLLRTAGLAGSDVANYRSERVQERLREIVEIIDMHSRGLQETSVSHAWYRLMPLPGMGGKRAVDLVAEGHAGFVRHEIDRAFAGDGYA</sequence>
<accession>W4HEU6</accession>
<dbReference type="STRING" id="1379903.ATO8_18060"/>
<dbReference type="Proteomes" id="UP000019063">
    <property type="component" value="Unassembled WGS sequence"/>
</dbReference>
<comment type="caution">
    <text evidence="1">The sequence shown here is derived from an EMBL/GenBank/DDBJ whole genome shotgun (WGS) entry which is preliminary data.</text>
</comment>
<evidence type="ECO:0008006" key="3">
    <source>
        <dbReference type="Google" id="ProtNLM"/>
    </source>
</evidence>